<feature type="domain" description="Sialidase" evidence="6">
    <location>
        <begin position="51"/>
        <end position="344"/>
    </location>
</feature>
<dbReference type="KEGG" id="ahel:Q31a_62070"/>
<protein>
    <recommendedName>
        <fullName evidence="3">exo-alpha-sialidase</fullName>
        <ecNumber evidence="3">3.2.1.18</ecNumber>
    </recommendedName>
</protein>
<evidence type="ECO:0000313" key="7">
    <source>
        <dbReference type="EMBL" id="QDV27814.1"/>
    </source>
</evidence>
<dbReference type="GO" id="GO:0006689">
    <property type="term" value="P:ganglioside catabolic process"/>
    <property type="evidence" value="ECO:0007669"/>
    <property type="project" value="TreeGrafter"/>
</dbReference>
<dbReference type="OrthoDB" id="7294637at2"/>
<dbReference type="Pfam" id="PF13088">
    <property type="entry name" value="BNR_2"/>
    <property type="match status" value="1"/>
</dbReference>
<evidence type="ECO:0000259" key="6">
    <source>
        <dbReference type="Pfam" id="PF13088"/>
    </source>
</evidence>
<dbReference type="RefSeq" id="WP_145085787.1">
    <property type="nucleotide sequence ID" value="NZ_CP036298.1"/>
</dbReference>
<dbReference type="InterPro" id="IPR026856">
    <property type="entry name" value="Sialidase_fam"/>
</dbReference>
<sequence precursor="true">MIFPRLAWLACAYFTAVSFAWGTDVFVAGEGGYHTYRIPAVAVTTRGTVLAFSEGRRQGRGDSGNIDLVLKRSSDHGQTWQAQQVLWDDADNTCGNPCVVVDQQTGVIWLLLTWNLGADHENQIIDGTSQDTRRVFVTHSADDGLSWAKPKEITETTKLPTWTWYATGPGSGIQIERGPHAGRLVIPCDHIEAGTKHRYSHVIYSDDHGQSWQRGGRTVQHEVNECEVVELEAGRLLLNMRNYDRSAKARQIALSDDGGATWHSQKFDETLIEPICQAAVQRLQWPREGQPGVLLFSNPASAESRKNMTVRASFDDGQTWPTAVVLHPGHSAYSDLAVLANGHVACLYEAGKASAYETIRIETLAPDRFRDPEQVGEAEEPYGQSDARGASPD</sequence>
<evidence type="ECO:0000256" key="3">
    <source>
        <dbReference type="ARBA" id="ARBA00012733"/>
    </source>
</evidence>
<dbReference type="GO" id="GO:0009313">
    <property type="term" value="P:oligosaccharide catabolic process"/>
    <property type="evidence" value="ECO:0007669"/>
    <property type="project" value="TreeGrafter"/>
</dbReference>
<dbReference type="InterPro" id="IPR011040">
    <property type="entry name" value="Sialidase"/>
</dbReference>
<dbReference type="CDD" id="cd15482">
    <property type="entry name" value="Sialidase_non-viral"/>
    <property type="match status" value="1"/>
</dbReference>
<evidence type="ECO:0000313" key="8">
    <source>
        <dbReference type="Proteomes" id="UP000318017"/>
    </source>
</evidence>
<keyword evidence="7" id="KW-0326">Glycosidase</keyword>
<dbReference type="Proteomes" id="UP000318017">
    <property type="component" value="Chromosome"/>
</dbReference>
<keyword evidence="8" id="KW-1185">Reference proteome</keyword>
<feature type="signal peptide" evidence="5">
    <location>
        <begin position="1"/>
        <end position="22"/>
    </location>
</feature>
<dbReference type="GO" id="GO:0016020">
    <property type="term" value="C:membrane"/>
    <property type="evidence" value="ECO:0007669"/>
    <property type="project" value="TreeGrafter"/>
</dbReference>
<name>A0A518GGV6_9BACT</name>
<dbReference type="EC" id="3.2.1.18" evidence="3"/>
<dbReference type="PANTHER" id="PTHR10628:SF30">
    <property type="entry name" value="EXO-ALPHA-SIALIDASE"/>
    <property type="match status" value="1"/>
</dbReference>
<dbReference type="AlphaFoldDB" id="A0A518GGV6"/>
<comment type="catalytic activity">
    <reaction evidence="1">
        <text>Hydrolysis of alpha-(2-&gt;3)-, alpha-(2-&gt;6)-, alpha-(2-&gt;8)- glycosidic linkages of terminal sialic acid residues in oligosaccharides, glycoproteins, glycolipids, colominic acid and synthetic substrates.</text>
        <dbReference type="EC" id="3.2.1.18"/>
    </reaction>
</comment>
<dbReference type="GO" id="GO:0005737">
    <property type="term" value="C:cytoplasm"/>
    <property type="evidence" value="ECO:0007669"/>
    <property type="project" value="TreeGrafter"/>
</dbReference>
<dbReference type="Gene3D" id="2.120.10.10">
    <property type="match status" value="1"/>
</dbReference>
<gene>
    <name evidence="7" type="primary">nedA_2</name>
    <name evidence="7" type="ORF">Q31a_62070</name>
</gene>
<dbReference type="InterPro" id="IPR036278">
    <property type="entry name" value="Sialidase_sf"/>
</dbReference>
<dbReference type="SUPFAM" id="SSF50939">
    <property type="entry name" value="Sialidases"/>
    <property type="match status" value="1"/>
</dbReference>
<dbReference type="EMBL" id="CP036298">
    <property type="protein sequence ID" value="QDV27814.1"/>
    <property type="molecule type" value="Genomic_DNA"/>
</dbReference>
<organism evidence="7 8">
    <name type="scientific">Aureliella helgolandensis</name>
    <dbReference type="NCBI Taxonomy" id="2527968"/>
    <lineage>
        <taxon>Bacteria</taxon>
        <taxon>Pseudomonadati</taxon>
        <taxon>Planctomycetota</taxon>
        <taxon>Planctomycetia</taxon>
        <taxon>Pirellulales</taxon>
        <taxon>Pirellulaceae</taxon>
        <taxon>Aureliella</taxon>
    </lineage>
</organism>
<proteinExistence type="inferred from homology"/>
<reference evidence="7 8" key="1">
    <citation type="submission" date="2019-02" db="EMBL/GenBank/DDBJ databases">
        <title>Deep-cultivation of Planctomycetes and their phenomic and genomic characterization uncovers novel biology.</title>
        <authorList>
            <person name="Wiegand S."/>
            <person name="Jogler M."/>
            <person name="Boedeker C."/>
            <person name="Pinto D."/>
            <person name="Vollmers J."/>
            <person name="Rivas-Marin E."/>
            <person name="Kohn T."/>
            <person name="Peeters S.H."/>
            <person name="Heuer A."/>
            <person name="Rast P."/>
            <person name="Oberbeckmann S."/>
            <person name="Bunk B."/>
            <person name="Jeske O."/>
            <person name="Meyerdierks A."/>
            <person name="Storesund J.E."/>
            <person name="Kallscheuer N."/>
            <person name="Luecker S."/>
            <person name="Lage O.M."/>
            <person name="Pohl T."/>
            <person name="Merkel B.J."/>
            <person name="Hornburger P."/>
            <person name="Mueller R.-W."/>
            <person name="Bruemmer F."/>
            <person name="Labrenz M."/>
            <person name="Spormann A.M."/>
            <person name="Op den Camp H."/>
            <person name="Overmann J."/>
            <person name="Amann R."/>
            <person name="Jetten M.S.M."/>
            <person name="Mascher T."/>
            <person name="Medema M.H."/>
            <person name="Devos D.P."/>
            <person name="Kaster A.-K."/>
            <person name="Ovreas L."/>
            <person name="Rohde M."/>
            <person name="Galperin M.Y."/>
            <person name="Jogler C."/>
        </authorList>
    </citation>
    <scope>NUCLEOTIDE SEQUENCE [LARGE SCALE GENOMIC DNA]</scope>
    <source>
        <strain evidence="7 8">Q31a</strain>
    </source>
</reference>
<keyword evidence="7" id="KW-0378">Hydrolase</keyword>
<evidence type="ECO:0000256" key="4">
    <source>
        <dbReference type="SAM" id="MobiDB-lite"/>
    </source>
</evidence>
<accession>A0A518GGV6</accession>
<keyword evidence="5" id="KW-0732">Signal</keyword>
<evidence type="ECO:0000256" key="2">
    <source>
        <dbReference type="ARBA" id="ARBA00009348"/>
    </source>
</evidence>
<comment type="similarity">
    <text evidence="2">Belongs to the glycosyl hydrolase 33 family.</text>
</comment>
<dbReference type="PANTHER" id="PTHR10628">
    <property type="entry name" value="SIALIDASE"/>
    <property type="match status" value="1"/>
</dbReference>
<dbReference type="GO" id="GO:0004308">
    <property type="term" value="F:exo-alpha-sialidase activity"/>
    <property type="evidence" value="ECO:0007669"/>
    <property type="project" value="UniProtKB-EC"/>
</dbReference>
<feature type="chain" id="PRO_5021969669" description="exo-alpha-sialidase" evidence="5">
    <location>
        <begin position="23"/>
        <end position="393"/>
    </location>
</feature>
<evidence type="ECO:0000256" key="1">
    <source>
        <dbReference type="ARBA" id="ARBA00000427"/>
    </source>
</evidence>
<evidence type="ECO:0000256" key="5">
    <source>
        <dbReference type="SAM" id="SignalP"/>
    </source>
</evidence>
<feature type="region of interest" description="Disordered" evidence="4">
    <location>
        <begin position="366"/>
        <end position="393"/>
    </location>
</feature>